<feature type="region of interest" description="Disordered" evidence="1">
    <location>
        <begin position="490"/>
        <end position="514"/>
    </location>
</feature>
<keyword evidence="3" id="KW-1185">Reference proteome</keyword>
<sequence length="581" mass="64131">MAQEHRKDVQVSYDGPEADSIRARSASQWQAALRQAESMTRVPSSSLDLERTLVRVPSLPDTIPKESTSIVGYSTWINSDPTCRLSKVEKELFIALRKRHPTTCLVSSSSHFARWDEKQNNGIALLILAWAYVLSANLAERQGLGMEYGAVLEAPDGPELHLSYATPPERAWWKAIVSPGTGWSIAGGQISPWAVRIEDLGIRIAGDADADPGRRPPTSRQAAQYVARLCSAYDLGSQCSAALAAALSLPLHASIAPLKSTTIELPPPSFTTGAACPEQQRFPPLPKEFRHLGYYLSLSLSPWILGPALWSVFWDPAVPCHFAGAWLGPILAVLDPVITSNNMELLAKLLSFTKVAPLWLGVALCGRRAIVKSILPSLAELRDYPHARPVVDSAAWTGVPQSFMDIHPPGPYLRDGMIARADVWRLRHDCYRQYEDGTFVSTPAYGWPPFGEMRAEDVELEIRDHLTCSHQWKYGWWTWLPDRITDAGFLRTRPAEPPSESKAVAGSHPPREPGTVGQNLCELSKMATESVFQWCGSQVERGFAGSVVKRRAGPNVAPREMKERGALDREAIHDWIRSIGS</sequence>
<dbReference type="EMBL" id="JAZHXJ010000830">
    <property type="protein sequence ID" value="KAL1850456.1"/>
    <property type="molecule type" value="Genomic_DNA"/>
</dbReference>
<name>A0ABR3W139_9PEZI</name>
<proteinExistence type="predicted"/>
<evidence type="ECO:0000313" key="3">
    <source>
        <dbReference type="Proteomes" id="UP001586593"/>
    </source>
</evidence>
<accession>A0ABR3W139</accession>
<protein>
    <submittedName>
        <fullName evidence="2">Uncharacterized protein</fullName>
    </submittedName>
</protein>
<feature type="region of interest" description="Disordered" evidence="1">
    <location>
        <begin position="1"/>
        <end position="20"/>
    </location>
</feature>
<dbReference type="Proteomes" id="UP001586593">
    <property type="component" value="Unassembled WGS sequence"/>
</dbReference>
<reference evidence="2 3" key="1">
    <citation type="journal article" date="2024" name="Commun. Biol.">
        <title>Comparative genomic analysis of thermophilic fungi reveals convergent evolutionary adaptations and gene losses.</title>
        <authorList>
            <person name="Steindorff A.S."/>
            <person name="Aguilar-Pontes M.V."/>
            <person name="Robinson A.J."/>
            <person name="Andreopoulos B."/>
            <person name="LaButti K."/>
            <person name="Kuo A."/>
            <person name="Mondo S."/>
            <person name="Riley R."/>
            <person name="Otillar R."/>
            <person name="Haridas S."/>
            <person name="Lipzen A."/>
            <person name="Grimwood J."/>
            <person name="Schmutz J."/>
            <person name="Clum A."/>
            <person name="Reid I.D."/>
            <person name="Moisan M.C."/>
            <person name="Butler G."/>
            <person name="Nguyen T.T.M."/>
            <person name="Dewar K."/>
            <person name="Conant G."/>
            <person name="Drula E."/>
            <person name="Henrissat B."/>
            <person name="Hansel C."/>
            <person name="Singer S."/>
            <person name="Hutchinson M.I."/>
            <person name="de Vries R.P."/>
            <person name="Natvig D.O."/>
            <person name="Powell A.J."/>
            <person name="Tsang A."/>
            <person name="Grigoriev I.V."/>
        </authorList>
    </citation>
    <scope>NUCLEOTIDE SEQUENCE [LARGE SCALE GENOMIC DNA]</scope>
    <source>
        <strain evidence="2 3">ATCC 24622</strain>
    </source>
</reference>
<gene>
    <name evidence="2" type="ORF">VTK73DRAFT_9677</name>
</gene>
<evidence type="ECO:0000313" key="2">
    <source>
        <dbReference type="EMBL" id="KAL1850456.1"/>
    </source>
</evidence>
<evidence type="ECO:0000256" key="1">
    <source>
        <dbReference type="SAM" id="MobiDB-lite"/>
    </source>
</evidence>
<organism evidence="2 3">
    <name type="scientific">Phialemonium thermophilum</name>
    <dbReference type="NCBI Taxonomy" id="223376"/>
    <lineage>
        <taxon>Eukaryota</taxon>
        <taxon>Fungi</taxon>
        <taxon>Dikarya</taxon>
        <taxon>Ascomycota</taxon>
        <taxon>Pezizomycotina</taxon>
        <taxon>Sordariomycetes</taxon>
        <taxon>Sordariomycetidae</taxon>
        <taxon>Cephalothecales</taxon>
        <taxon>Cephalothecaceae</taxon>
        <taxon>Phialemonium</taxon>
    </lineage>
</organism>
<comment type="caution">
    <text evidence="2">The sequence shown here is derived from an EMBL/GenBank/DDBJ whole genome shotgun (WGS) entry which is preliminary data.</text>
</comment>